<feature type="domain" description="Amidohydrolase-related" evidence="7">
    <location>
        <begin position="57"/>
        <end position="141"/>
    </location>
</feature>
<sequence length="571" mass="63139">MRVDKLFVNGNFYNSYFKRFFAGYAAVLDGRFLHVGVGEKDVEQFEADERVDLGGRYVIPGLIDIHMHIESSMSAPMPFCDYLVKYGVTAIVSEPHEIANAFGIEGIQAMIDACDPQKMDVYYGISSSVPSTSEELETTGGIIGMDELKALMDAPGILCLGEVMDTRGVLNDSDSRPNQFVRYLRQHKPDMPLEGHCPRIKGVELSRYIYTGIDSDHTEHDLEEVQHRYFKGMFFELQNKMLKKEVIDFICENQLFEHTAFVTDDTMADVLVHKGHLNTVAAGAVELGMRVEDAVYCATYTAARRMRLFDRGAIAPGRIADMVVMEDLPGFVAHSTYKNGHLVYDSQIGIEPVGRPGAFPKKFYHSVQVKPVTADTFALKASGDSVTVRAMQVHPDRTQTSEQHFTLPVADGQVQWESGPAALTAVFERYGKNGGIGWGFTSGGTIKRGAVATTYAHDHHNLMVVGRSATDMTLAVNQLIEMQGGMCVVENGKVLATIHLPVAGLLSEEPMEETGRQLAEVQDAMRALGYEHYEPVMSFCTTSLPVSPELKITDKGLVEVKTGKLLSWRVD</sequence>
<dbReference type="PANTHER" id="PTHR11113:SF2">
    <property type="entry name" value="ADENINE DEAMINASE"/>
    <property type="match status" value="1"/>
</dbReference>
<dbReference type="GO" id="GO:0000034">
    <property type="term" value="F:adenine deaminase activity"/>
    <property type="evidence" value="ECO:0007669"/>
    <property type="project" value="UniProtKB-UniRule"/>
</dbReference>
<evidence type="ECO:0000256" key="2">
    <source>
        <dbReference type="ARBA" id="ARBA00012782"/>
    </source>
</evidence>
<protein>
    <recommendedName>
        <fullName evidence="2 6">Adenine deaminase</fullName>
        <shortName evidence="6">Adenase</shortName>
        <shortName evidence="6">Adenine aminase</shortName>
        <ecNumber evidence="2 6">3.5.4.2</ecNumber>
    </recommendedName>
</protein>
<comment type="catalytic activity">
    <reaction evidence="5 6">
        <text>adenine + H2O + H(+) = hypoxanthine + NH4(+)</text>
        <dbReference type="Rhea" id="RHEA:23688"/>
        <dbReference type="ChEBI" id="CHEBI:15377"/>
        <dbReference type="ChEBI" id="CHEBI:15378"/>
        <dbReference type="ChEBI" id="CHEBI:16708"/>
        <dbReference type="ChEBI" id="CHEBI:17368"/>
        <dbReference type="ChEBI" id="CHEBI:28938"/>
        <dbReference type="EC" id="3.5.4.2"/>
    </reaction>
</comment>
<evidence type="ECO:0000259" key="7">
    <source>
        <dbReference type="Pfam" id="PF01979"/>
    </source>
</evidence>
<dbReference type="InterPro" id="IPR032466">
    <property type="entry name" value="Metal_Hydrolase"/>
</dbReference>
<evidence type="ECO:0000256" key="1">
    <source>
        <dbReference type="ARBA" id="ARBA00006773"/>
    </source>
</evidence>
<dbReference type="InterPro" id="IPR011059">
    <property type="entry name" value="Metal-dep_hydrolase_composite"/>
</dbReference>
<accession>A0A1C6HVK7</accession>
<gene>
    <name evidence="6 9" type="primary">ade</name>
    <name evidence="9" type="ORF">SAMEA3545359_01086</name>
</gene>
<evidence type="ECO:0000256" key="4">
    <source>
        <dbReference type="ARBA" id="ARBA00023211"/>
    </source>
</evidence>
<feature type="domain" description="Adenine deaminase C-terminal" evidence="8">
    <location>
        <begin position="399"/>
        <end position="563"/>
    </location>
</feature>
<evidence type="ECO:0000313" key="9">
    <source>
        <dbReference type="EMBL" id="SCJ61872.1"/>
    </source>
</evidence>
<evidence type="ECO:0000256" key="3">
    <source>
        <dbReference type="ARBA" id="ARBA00022801"/>
    </source>
</evidence>
<dbReference type="Pfam" id="PF13382">
    <property type="entry name" value="Adenine_deam_C"/>
    <property type="match status" value="1"/>
</dbReference>
<dbReference type="Gene3D" id="3.20.20.140">
    <property type="entry name" value="Metal-dependent hydrolases"/>
    <property type="match status" value="1"/>
</dbReference>
<evidence type="ECO:0000259" key="8">
    <source>
        <dbReference type="Pfam" id="PF13382"/>
    </source>
</evidence>
<dbReference type="EC" id="3.5.4.2" evidence="2 6"/>
<dbReference type="SUPFAM" id="SSF51338">
    <property type="entry name" value="Composite domain of metallo-dependent hydrolases"/>
    <property type="match status" value="1"/>
</dbReference>
<evidence type="ECO:0000256" key="5">
    <source>
        <dbReference type="ARBA" id="ARBA00047720"/>
    </source>
</evidence>
<dbReference type="InterPro" id="IPR006680">
    <property type="entry name" value="Amidohydro-rel"/>
</dbReference>
<proteinExistence type="inferred from homology"/>
<dbReference type="GO" id="GO:0006146">
    <property type="term" value="P:adenine catabolic process"/>
    <property type="evidence" value="ECO:0007669"/>
    <property type="project" value="InterPro"/>
</dbReference>
<dbReference type="InterPro" id="IPR026912">
    <property type="entry name" value="Adenine_deam_C"/>
</dbReference>
<comment type="similarity">
    <text evidence="1 6">Belongs to the metallo-dependent hydrolases superfamily. Adenine deaminase family.</text>
</comment>
<comment type="cofactor">
    <cofactor evidence="6">
        <name>Mn(2+)</name>
        <dbReference type="ChEBI" id="CHEBI:29035"/>
    </cofactor>
</comment>
<dbReference type="SUPFAM" id="SSF51556">
    <property type="entry name" value="Metallo-dependent hydrolases"/>
    <property type="match status" value="1"/>
</dbReference>
<name>A0A1C6HVK7_9FIRM</name>
<dbReference type="AlphaFoldDB" id="A0A1C6HVK7"/>
<feature type="domain" description="Amidohydrolase-related" evidence="7">
    <location>
        <begin position="272"/>
        <end position="343"/>
    </location>
</feature>
<dbReference type="Gene3D" id="2.30.40.10">
    <property type="entry name" value="Urease, subunit C, domain 1"/>
    <property type="match status" value="1"/>
</dbReference>
<dbReference type="InterPro" id="IPR006679">
    <property type="entry name" value="Adenine_deam"/>
</dbReference>
<keyword evidence="4 6" id="KW-0464">Manganese</keyword>
<organism evidence="9">
    <name type="scientific">uncultured Anaerotruncus sp</name>
    <dbReference type="NCBI Taxonomy" id="905011"/>
    <lineage>
        <taxon>Bacteria</taxon>
        <taxon>Bacillati</taxon>
        <taxon>Bacillota</taxon>
        <taxon>Clostridia</taxon>
        <taxon>Eubacteriales</taxon>
        <taxon>Oscillospiraceae</taxon>
        <taxon>Anaerotruncus</taxon>
        <taxon>environmental samples</taxon>
    </lineage>
</organism>
<keyword evidence="3 6" id="KW-0378">Hydrolase</keyword>
<dbReference type="Pfam" id="PF01979">
    <property type="entry name" value="Amidohydro_1"/>
    <property type="match status" value="2"/>
</dbReference>
<reference evidence="9" key="1">
    <citation type="submission" date="2015-09" db="EMBL/GenBank/DDBJ databases">
        <authorList>
            <consortium name="Pathogen Informatics"/>
        </authorList>
    </citation>
    <scope>NUCLEOTIDE SEQUENCE</scope>
    <source>
        <strain evidence="9">2789STDY5834896</strain>
    </source>
</reference>
<dbReference type="HAMAP" id="MF_01518">
    <property type="entry name" value="Adenine_deamin"/>
    <property type="match status" value="1"/>
</dbReference>
<dbReference type="PANTHER" id="PTHR11113">
    <property type="entry name" value="N-ACETYLGLUCOSAMINE-6-PHOSPHATE DEACETYLASE"/>
    <property type="match status" value="1"/>
</dbReference>
<evidence type="ECO:0000256" key="6">
    <source>
        <dbReference type="HAMAP-Rule" id="MF_01518"/>
    </source>
</evidence>
<dbReference type="EMBL" id="FMHG01000001">
    <property type="protein sequence ID" value="SCJ61872.1"/>
    <property type="molecule type" value="Genomic_DNA"/>
</dbReference>